<dbReference type="Pfam" id="PF00048">
    <property type="entry name" value="IL8"/>
    <property type="match status" value="1"/>
</dbReference>
<dbReference type="Gene3D" id="2.40.50.40">
    <property type="match status" value="1"/>
</dbReference>
<evidence type="ECO:0000313" key="3">
    <source>
        <dbReference type="EMBL" id="CAK6980764.1"/>
    </source>
</evidence>
<dbReference type="SUPFAM" id="SSF54117">
    <property type="entry name" value="Interleukin 8-like chemokines"/>
    <property type="match status" value="1"/>
</dbReference>
<dbReference type="GO" id="GO:0005615">
    <property type="term" value="C:extracellular space"/>
    <property type="evidence" value="ECO:0007669"/>
    <property type="project" value="UniProtKB-KW"/>
</dbReference>
<evidence type="ECO:0000259" key="2">
    <source>
        <dbReference type="Pfam" id="PF00048"/>
    </source>
</evidence>
<accession>A0AAV1QCK9</accession>
<evidence type="ECO:0000313" key="4">
    <source>
        <dbReference type="Proteomes" id="UP001314229"/>
    </source>
</evidence>
<dbReference type="EMBL" id="CAWUFR010000730">
    <property type="protein sequence ID" value="CAK6980764.1"/>
    <property type="molecule type" value="Genomic_DNA"/>
</dbReference>
<dbReference type="Proteomes" id="UP001314229">
    <property type="component" value="Unassembled WGS sequence"/>
</dbReference>
<dbReference type="GO" id="GO:0006955">
    <property type="term" value="P:immune response"/>
    <property type="evidence" value="ECO:0007669"/>
    <property type="project" value="InterPro"/>
</dbReference>
<organism evidence="3 4">
    <name type="scientific">Scomber scombrus</name>
    <name type="common">Atlantic mackerel</name>
    <name type="synonym">Scomber vernalis</name>
    <dbReference type="NCBI Taxonomy" id="13677"/>
    <lineage>
        <taxon>Eukaryota</taxon>
        <taxon>Metazoa</taxon>
        <taxon>Chordata</taxon>
        <taxon>Craniata</taxon>
        <taxon>Vertebrata</taxon>
        <taxon>Euteleostomi</taxon>
        <taxon>Actinopterygii</taxon>
        <taxon>Neopterygii</taxon>
        <taxon>Teleostei</taxon>
        <taxon>Neoteleostei</taxon>
        <taxon>Acanthomorphata</taxon>
        <taxon>Pelagiaria</taxon>
        <taxon>Scombriformes</taxon>
        <taxon>Scombridae</taxon>
        <taxon>Scomber</taxon>
    </lineage>
</organism>
<feature type="domain" description="Chemokine interleukin-8-like" evidence="2">
    <location>
        <begin position="67"/>
        <end position="121"/>
    </location>
</feature>
<dbReference type="AlphaFoldDB" id="A0AAV1QCK9"/>
<evidence type="ECO:0000256" key="1">
    <source>
        <dbReference type="ARBA" id="ARBA00022514"/>
    </source>
</evidence>
<dbReference type="InterPro" id="IPR036048">
    <property type="entry name" value="Interleukin_8-like_sf"/>
</dbReference>
<sequence>QYLRSHLSASLIIRLQRVVISEHRRSLQLRSRVHERLKMCRTVWMWLLILAVLPLSSESEDECLIISCCTKSSNAKMTNIKACYEQKPRTDCHLHTFVIVTQDNKQYCVKPKAQWLKRLINEGNLKCPPI</sequence>
<keyword evidence="4" id="KW-1185">Reference proteome</keyword>
<protein>
    <recommendedName>
        <fullName evidence="2">Chemokine interleukin-8-like domain-containing protein</fullName>
    </recommendedName>
</protein>
<reference evidence="3 4" key="1">
    <citation type="submission" date="2024-01" db="EMBL/GenBank/DDBJ databases">
        <authorList>
            <person name="Alioto T."/>
            <person name="Alioto T."/>
            <person name="Gomez Garrido J."/>
        </authorList>
    </citation>
    <scope>NUCLEOTIDE SEQUENCE [LARGE SCALE GENOMIC DNA]</scope>
</reference>
<dbReference type="GO" id="GO:0008009">
    <property type="term" value="F:chemokine activity"/>
    <property type="evidence" value="ECO:0007669"/>
    <property type="project" value="InterPro"/>
</dbReference>
<dbReference type="InterPro" id="IPR001811">
    <property type="entry name" value="Chemokine_IL8-like_dom"/>
</dbReference>
<gene>
    <name evidence="3" type="ORF">FSCOSCO3_A037827</name>
</gene>
<proteinExistence type="predicted"/>
<feature type="non-terminal residue" evidence="3">
    <location>
        <position position="1"/>
    </location>
</feature>
<keyword evidence="1" id="KW-0202">Cytokine</keyword>
<comment type="caution">
    <text evidence="3">The sequence shown here is derived from an EMBL/GenBank/DDBJ whole genome shotgun (WGS) entry which is preliminary data.</text>
</comment>
<name>A0AAV1QCK9_SCOSC</name>